<evidence type="ECO:0000256" key="10">
    <source>
        <dbReference type="ARBA" id="ARBA00023136"/>
    </source>
</evidence>
<dbReference type="Pfam" id="PF00512">
    <property type="entry name" value="HisKA"/>
    <property type="match status" value="1"/>
</dbReference>
<keyword evidence="14" id="KW-1185">Reference proteome</keyword>
<dbReference type="Gene3D" id="3.30.450.20">
    <property type="entry name" value="PAS domain"/>
    <property type="match status" value="2"/>
</dbReference>
<dbReference type="PANTHER" id="PTHR43047">
    <property type="entry name" value="TWO-COMPONENT HISTIDINE PROTEIN KINASE"/>
    <property type="match status" value="1"/>
</dbReference>
<feature type="transmembrane region" description="Helical" evidence="11">
    <location>
        <begin position="41"/>
        <end position="62"/>
    </location>
</feature>
<dbReference type="NCBIfam" id="TIGR00229">
    <property type="entry name" value="sensory_box"/>
    <property type="match status" value="1"/>
</dbReference>
<comment type="catalytic activity">
    <reaction evidence="1">
        <text>ATP + protein L-histidine = ADP + protein N-phospho-L-histidine.</text>
        <dbReference type="EC" id="2.7.13.3"/>
    </reaction>
</comment>
<dbReference type="InterPro" id="IPR003661">
    <property type="entry name" value="HisK_dim/P_dom"/>
</dbReference>
<reference evidence="13 14" key="1">
    <citation type="submission" date="2015-08" db="EMBL/GenBank/DDBJ databases">
        <title>Investigation of the bacterial diversity of lava forest soil.</title>
        <authorList>
            <person name="Lee J.S."/>
        </authorList>
    </citation>
    <scope>NUCLEOTIDE SEQUENCE [LARGE SCALE GENOMIC DNA]</scope>
    <source>
        <strain evidence="13 14">GJW-30</strain>
    </source>
</reference>
<dbReference type="SUPFAM" id="SSF47384">
    <property type="entry name" value="Homodimeric domain of signal transducing histidine kinase"/>
    <property type="match status" value="1"/>
</dbReference>
<dbReference type="CDD" id="cd00082">
    <property type="entry name" value="HisKA"/>
    <property type="match status" value="1"/>
</dbReference>
<evidence type="ECO:0000259" key="12">
    <source>
        <dbReference type="PROSITE" id="PS50109"/>
    </source>
</evidence>
<sequence>MARGHAASASARPDSIKGLAQAVANPTYRRLVTAEPLMRRAVPVLIVAFLVTIGIGAIVQMLEQRRQHLSDSRAEIEILGELIGERIERERPSAGLTNAQQILEASINHIAARGRRALLTDPNGKIVATWPQNDPARGQNLLEVVGADQPLTTFGARAGAMEITLADRTDAFATIRSLSYPFGQIAVVQTRASVLSPWRADAALTVTLFATTGFILLILGFAFHWQATRAREVDIIFDTVRGRIDTALNSGRCGLWDWDLGRGRIFWSRSMFDMLGLEPRDDLLTFAEVAALVHPDDTQLADIALRWNGDEGEVIEKSFRMQHANGSWVWLRTRCEHVQQSGNVDGHIVGIAVDITDQKDLAATTATANERLRDAIEAISEAFVLWDSNNRLVLCNSKFQTLNNLPDESIRPGLPYRQVIASGVQPIVRTSLADESHHAQGGLTFEAQLDDGRWLQISERRTHDGGFVSVGTDITLLKRHEEKLLESERQLVGMVLDLKNSQHALERKTDELSKLAENYNVEKIRAEDANHAKSEFLANMSHELRTPLNAIIGFSEIMTSGIFGPMAERYHEYCRDISESGRYLLDVINDILDMSKIEAGRVDLAIEEFELNAVVAETLRIMSPRAQDKRLALSVDIQPNLMLSADRRSVKQIILNLLSNAVKFTPDGGKIAVHGSRRGNTMFISLQDSGIGIPEHALKKIARPFEQVQSHLTKNHQGSGLGLAIAKSLVELHNGSMQIRSKQGVGTLVSIKLPGVAATAAHHRPAIAS</sequence>
<dbReference type="Proteomes" id="UP000236884">
    <property type="component" value="Chromosome"/>
</dbReference>
<evidence type="ECO:0000256" key="5">
    <source>
        <dbReference type="ARBA" id="ARBA00022679"/>
    </source>
</evidence>
<evidence type="ECO:0000256" key="4">
    <source>
        <dbReference type="ARBA" id="ARBA00022553"/>
    </source>
</evidence>
<dbReference type="InterPro" id="IPR005467">
    <property type="entry name" value="His_kinase_dom"/>
</dbReference>
<proteinExistence type="predicted"/>
<evidence type="ECO:0000256" key="6">
    <source>
        <dbReference type="ARBA" id="ARBA00022741"/>
    </source>
</evidence>
<dbReference type="InterPro" id="IPR000014">
    <property type="entry name" value="PAS"/>
</dbReference>
<keyword evidence="10 11" id="KW-0472">Membrane</keyword>
<feature type="domain" description="Histidine kinase" evidence="12">
    <location>
        <begin position="539"/>
        <end position="757"/>
    </location>
</feature>
<evidence type="ECO:0000256" key="7">
    <source>
        <dbReference type="ARBA" id="ARBA00022777"/>
    </source>
</evidence>
<comment type="subcellular location">
    <subcellularLocation>
        <location evidence="2">Membrane</location>
    </subcellularLocation>
</comment>
<dbReference type="InterPro" id="IPR003594">
    <property type="entry name" value="HATPase_dom"/>
</dbReference>
<dbReference type="PANTHER" id="PTHR43047:SF72">
    <property type="entry name" value="OSMOSENSING HISTIDINE PROTEIN KINASE SLN1"/>
    <property type="match status" value="1"/>
</dbReference>
<protein>
    <recommendedName>
        <fullName evidence="3">histidine kinase</fullName>
        <ecNumber evidence="3">2.7.13.3</ecNumber>
    </recommendedName>
</protein>
<evidence type="ECO:0000256" key="3">
    <source>
        <dbReference type="ARBA" id="ARBA00012438"/>
    </source>
</evidence>
<keyword evidence="8" id="KW-0067">ATP-binding</keyword>
<evidence type="ECO:0000256" key="2">
    <source>
        <dbReference type="ARBA" id="ARBA00004370"/>
    </source>
</evidence>
<dbReference type="SMART" id="SM00086">
    <property type="entry name" value="PAC"/>
    <property type="match status" value="1"/>
</dbReference>
<dbReference type="GO" id="GO:0000155">
    <property type="term" value="F:phosphorelay sensor kinase activity"/>
    <property type="evidence" value="ECO:0007669"/>
    <property type="project" value="InterPro"/>
</dbReference>
<dbReference type="SUPFAM" id="SSF55785">
    <property type="entry name" value="PYP-like sensor domain (PAS domain)"/>
    <property type="match status" value="2"/>
</dbReference>
<keyword evidence="11" id="KW-0812">Transmembrane</keyword>
<dbReference type="GO" id="GO:0005524">
    <property type="term" value="F:ATP binding"/>
    <property type="evidence" value="ECO:0007669"/>
    <property type="project" value="UniProtKB-KW"/>
</dbReference>
<dbReference type="SMART" id="SM00091">
    <property type="entry name" value="PAS"/>
    <property type="match status" value="2"/>
</dbReference>
<dbReference type="Pfam" id="PF12860">
    <property type="entry name" value="PAS_7"/>
    <property type="match status" value="1"/>
</dbReference>
<dbReference type="InterPro" id="IPR035965">
    <property type="entry name" value="PAS-like_dom_sf"/>
</dbReference>
<keyword evidence="9" id="KW-0902">Two-component regulatory system</keyword>
<dbReference type="SUPFAM" id="SSF55874">
    <property type="entry name" value="ATPase domain of HSP90 chaperone/DNA topoisomerase II/histidine kinase"/>
    <property type="match status" value="1"/>
</dbReference>
<dbReference type="FunFam" id="3.30.565.10:FF:000006">
    <property type="entry name" value="Sensor histidine kinase WalK"/>
    <property type="match status" value="1"/>
</dbReference>
<dbReference type="SMART" id="SM00387">
    <property type="entry name" value="HATPase_c"/>
    <property type="match status" value="1"/>
</dbReference>
<evidence type="ECO:0000256" key="1">
    <source>
        <dbReference type="ARBA" id="ARBA00000085"/>
    </source>
</evidence>
<dbReference type="InterPro" id="IPR013655">
    <property type="entry name" value="PAS_fold_3"/>
</dbReference>
<evidence type="ECO:0000313" key="13">
    <source>
        <dbReference type="EMBL" id="BAT61202.1"/>
    </source>
</evidence>
<evidence type="ECO:0000256" key="9">
    <source>
        <dbReference type="ARBA" id="ARBA00023012"/>
    </source>
</evidence>
<dbReference type="Gene3D" id="3.30.565.10">
    <property type="entry name" value="Histidine kinase-like ATPase, C-terminal domain"/>
    <property type="match status" value="1"/>
</dbReference>
<organism evidence="13 14">
    <name type="scientific">Variibacter gotjawalensis</name>
    <dbReference type="NCBI Taxonomy" id="1333996"/>
    <lineage>
        <taxon>Bacteria</taxon>
        <taxon>Pseudomonadati</taxon>
        <taxon>Pseudomonadota</taxon>
        <taxon>Alphaproteobacteria</taxon>
        <taxon>Hyphomicrobiales</taxon>
        <taxon>Nitrobacteraceae</taxon>
        <taxon>Variibacter</taxon>
    </lineage>
</organism>
<dbReference type="EMBL" id="AP014946">
    <property type="protein sequence ID" value="BAT61202.1"/>
    <property type="molecule type" value="Genomic_DNA"/>
</dbReference>
<name>A0A0S3PZ72_9BRAD</name>
<keyword evidence="7" id="KW-0418">Kinase</keyword>
<evidence type="ECO:0000256" key="8">
    <source>
        <dbReference type="ARBA" id="ARBA00022840"/>
    </source>
</evidence>
<dbReference type="GO" id="GO:0005886">
    <property type="term" value="C:plasma membrane"/>
    <property type="evidence" value="ECO:0007669"/>
    <property type="project" value="TreeGrafter"/>
</dbReference>
<dbReference type="PRINTS" id="PR00344">
    <property type="entry name" value="BCTRLSENSOR"/>
</dbReference>
<keyword evidence="4" id="KW-0597">Phosphoprotein</keyword>
<dbReference type="Gene3D" id="1.10.287.130">
    <property type="match status" value="1"/>
</dbReference>
<dbReference type="Pfam" id="PF02518">
    <property type="entry name" value="HATPase_c"/>
    <property type="match status" value="1"/>
</dbReference>
<dbReference type="InterPro" id="IPR001610">
    <property type="entry name" value="PAC"/>
</dbReference>
<dbReference type="EC" id="2.7.13.3" evidence="3"/>
<evidence type="ECO:0000313" key="14">
    <source>
        <dbReference type="Proteomes" id="UP000236884"/>
    </source>
</evidence>
<feature type="transmembrane region" description="Helical" evidence="11">
    <location>
        <begin position="202"/>
        <end position="225"/>
    </location>
</feature>
<dbReference type="FunFam" id="1.10.287.130:FF:000038">
    <property type="entry name" value="Sensory transduction histidine kinase"/>
    <property type="match status" value="1"/>
</dbReference>
<dbReference type="CDD" id="cd16922">
    <property type="entry name" value="HATPase_EvgS-ArcB-TorS-like"/>
    <property type="match status" value="1"/>
</dbReference>
<dbReference type="RefSeq" id="WP_096357932.1">
    <property type="nucleotide sequence ID" value="NZ_AP014946.1"/>
</dbReference>
<dbReference type="PROSITE" id="PS50109">
    <property type="entry name" value="HIS_KIN"/>
    <property type="match status" value="1"/>
</dbReference>
<gene>
    <name evidence="13" type="primary">pleC_2</name>
    <name evidence="13" type="ORF">GJW-30_1_03759</name>
</gene>
<keyword evidence="11" id="KW-1133">Transmembrane helix</keyword>
<dbReference type="AlphaFoldDB" id="A0A0S3PZ72"/>
<dbReference type="OrthoDB" id="9801651at2"/>
<keyword evidence="5 13" id="KW-0808">Transferase</keyword>
<accession>A0A0S3PZ72</accession>
<evidence type="ECO:0000256" key="11">
    <source>
        <dbReference type="SAM" id="Phobius"/>
    </source>
</evidence>
<dbReference type="KEGG" id="vgo:GJW-30_1_03759"/>
<keyword evidence="6" id="KW-0547">Nucleotide-binding</keyword>
<dbReference type="GO" id="GO:0009927">
    <property type="term" value="F:histidine phosphotransfer kinase activity"/>
    <property type="evidence" value="ECO:0007669"/>
    <property type="project" value="TreeGrafter"/>
</dbReference>
<dbReference type="Pfam" id="PF08447">
    <property type="entry name" value="PAS_3"/>
    <property type="match status" value="1"/>
</dbReference>
<dbReference type="SMART" id="SM00388">
    <property type="entry name" value="HisKA"/>
    <property type="match status" value="1"/>
</dbReference>
<dbReference type="CDD" id="cd00130">
    <property type="entry name" value="PAS"/>
    <property type="match status" value="1"/>
</dbReference>
<dbReference type="InterPro" id="IPR004358">
    <property type="entry name" value="Sig_transdc_His_kin-like_C"/>
</dbReference>
<dbReference type="InterPro" id="IPR036097">
    <property type="entry name" value="HisK_dim/P_sf"/>
</dbReference>
<dbReference type="InterPro" id="IPR036890">
    <property type="entry name" value="HATPase_C_sf"/>
</dbReference>